<protein>
    <submittedName>
        <fullName evidence="1">Uncharacterized protein</fullName>
    </submittedName>
</protein>
<organism evidence="1 2">
    <name type="scientific">Dermacentor silvarum</name>
    <name type="common">Tick</name>
    <dbReference type="NCBI Taxonomy" id="543639"/>
    <lineage>
        <taxon>Eukaryota</taxon>
        <taxon>Metazoa</taxon>
        <taxon>Ecdysozoa</taxon>
        <taxon>Arthropoda</taxon>
        <taxon>Chelicerata</taxon>
        <taxon>Arachnida</taxon>
        <taxon>Acari</taxon>
        <taxon>Parasitiformes</taxon>
        <taxon>Ixodida</taxon>
        <taxon>Ixodoidea</taxon>
        <taxon>Ixodidae</taxon>
        <taxon>Rhipicephalinae</taxon>
        <taxon>Dermacentor</taxon>
    </lineage>
</organism>
<keyword evidence="2" id="KW-1185">Reference proteome</keyword>
<accession>A0ACB8DDN8</accession>
<dbReference type="Proteomes" id="UP000821865">
    <property type="component" value="Chromosome 2"/>
</dbReference>
<sequence length="303" mass="34702">MKNGHVPQEVAVLFGSVKPSVGHVRRMCRILRSEIWRQVRLLCDWLKAVCHSRDASVVAERKFRSYRRLSAQTTEFWWTRLLLVLRSRPPHRNEKTQPVSTGFQVLGNVTLPDEVAELFKNGPKFSTEPRIPAHELLALNRRIARKAELEDQERCLLDGVDCLRRTVTKNAPPSTAVIKRVVSFFRENELRLLLSDKEGGFVIAPAVVLNKNAIQDIDKNFILAKEKAQKDERVPLTPCVVYSGQNLEQAEFLHLCVNKERLFLVKNAEEGVIAIMSAFFVLNIVYGPKYFNTSAVLERLVWM</sequence>
<proteinExistence type="predicted"/>
<evidence type="ECO:0000313" key="1">
    <source>
        <dbReference type="EMBL" id="KAH7966189.1"/>
    </source>
</evidence>
<reference evidence="1" key="1">
    <citation type="submission" date="2020-05" db="EMBL/GenBank/DDBJ databases">
        <title>Large-scale comparative analyses of tick genomes elucidate their genetic diversity and vector capacities.</title>
        <authorList>
            <person name="Jia N."/>
            <person name="Wang J."/>
            <person name="Shi W."/>
            <person name="Du L."/>
            <person name="Sun Y."/>
            <person name="Zhan W."/>
            <person name="Jiang J."/>
            <person name="Wang Q."/>
            <person name="Zhang B."/>
            <person name="Ji P."/>
            <person name="Sakyi L.B."/>
            <person name="Cui X."/>
            <person name="Yuan T."/>
            <person name="Jiang B."/>
            <person name="Yang W."/>
            <person name="Lam T.T.-Y."/>
            <person name="Chang Q."/>
            <person name="Ding S."/>
            <person name="Wang X."/>
            <person name="Zhu J."/>
            <person name="Ruan X."/>
            <person name="Zhao L."/>
            <person name="Wei J."/>
            <person name="Que T."/>
            <person name="Du C."/>
            <person name="Cheng J."/>
            <person name="Dai P."/>
            <person name="Han X."/>
            <person name="Huang E."/>
            <person name="Gao Y."/>
            <person name="Liu J."/>
            <person name="Shao H."/>
            <person name="Ye R."/>
            <person name="Li L."/>
            <person name="Wei W."/>
            <person name="Wang X."/>
            <person name="Wang C."/>
            <person name="Yang T."/>
            <person name="Huo Q."/>
            <person name="Li W."/>
            <person name="Guo W."/>
            <person name="Chen H."/>
            <person name="Zhou L."/>
            <person name="Ni X."/>
            <person name="Tian J."/>
            <person name="Zhou Y."/>
            <person name="Sheng Y."/>
            <person name="Liu T."/>
            <person name="Pan Y."/>
            <person name="Xia L."/>
            <person name="Li J."/>
            <person name="Zhao F."/>
            <person name="Cao W."/>
        </authorList>
    </citation>
    <scope>NUCLEOTIDE SEQUENCE</scope>
    <source>
        <strain evidence="1">Dsil-2018</strain>
    </source>
</reference>
<dbReference type="EMBL" id="CM023471">
    <property type="protein sequence ID" value="KAH7966189.1"/>
    <property type="molecule type" value="Genomic_DNA"/>
</dbReference>
<gene>
    <name evidence="1" type="ORF">HPB49_014227</name>
</gene>
<name>A0ACB8DDN8_DERSI</name>
<comment type="caution">
    <text evidence="1">The sequence shown here is derived from an EMBL/GenBank/DDBJ whole genome shotgun (WGS) entry which is preliminary data.</text>
</comment>
<evidence type="ECO:0000313" key="2">
    <source>
        <dbReference type="Proteomes" id="UP000821865"/>
    </source>
</evidence>